<dbReference type="OrthoDB" id="9768004at2"/>
<dbReference type="InterPro" id="IPR006311">
    <property type="entry name" value="TAT_signal"/>
</dbReference>
<dbReference type="AlphaFoldDB" id="A0A2N8KTE6"/>
<accession>A0A2N8KTE6</accession>
<evidence type="ECO:0000313" key="4">
    <source>
        <dbReference type="EMBL" id="PND36721.1"/>
    </source>
</evidence>
<feature type="compositionally biased region" description="Low complexity" evidence="1">
    <location>
        <begin position="58"/>
        <end position="68"/>
    </location>
</feature>
<dbReference type="Gene3D" id="1.25.40.10">
    <property type="entry name" value="Tetratricopeptide repeat domain"/>
    <property type="match status" value="1"/>
</dbReference>
<dbReference type="Pfam" id="PF00656">
    <property type="entry name" value="Peptidase_C14"/>
    <property type="match status" value="1"/>
</dbReference>
<name>A0A2N8KTE6_9BURK</name>
<feature type="signal peptide" evidence="2">
    <location>
        <begin position="1"/>
        <end position="34"/>
    </location>
</feature>
<dbReference type="InterPro" id="IPR011600">
    <property type="entry name" value="Pept_C14_caspase"/>
</dbReference>
<evidence type="ECO:0000313" key="5">
    <source>
        <dbReference type="Proteomes" id="UP000235916"/>
    </source>
</evidence>
<dbReference type="RefSeq" id="WP_102766644.1">
    <property type="nucleotide sequence ID" value="NZ_POSP01000003.1"/>
</dbReference>
<evidence type="ECO:0000256" key="1">
    <source>
        <dbReference type="SAM" id="MobiDB-lite"/>
    </source>
</evidence>
<feature type="compositionally biased region" description="Pro residues" evidence="1">
    <location>
        <begin position="45"/>
        <end position="57"/>
    </location>
</feature>
<dbReference type="SUPFAM" id="SSF52129">
    <property type="entry name" value="Caspase-like"/>
    <property type="match status" value="1"/>
</dbReference>
<comment type="caution">
    <text evidence="4">The sequence shown here is derived from an EMBL/GenBank/DDBJ whole genome shotgun (WGS) entry which is preliminary data.</text>
</comment>
<dbReference type="SUPFAM" id="SSF81901">
    <property type="entry name" value="HCP-like"/>
    <property type="match status" value="1"/>
</dbReference>
<dbReference type="InterPro" id="IPR011990">
    <property type="entry name" value="TPR-like_helical_dom_sf"/>
</dbReference>
<feature type="domain" description="Caspase family p20" evidence="3">
    <location>
        <begin position="75"/>
        <end position="156"/>
    </location>
</feature>
<dbReference type="GO" id="GO:0004197">
    <property type="term" value="F:cysteine-type endopeptidase activity"/>
    <property type="evidence" value="ECO:0007669"/>
    <property type="project" value="InterPro"/>
</dbReference>
<dbReference type="GO" id="GO:0006508">
    <property type="term" value="P:proteolysis"/>
    <property type="evidence" value="ECO:0007669"/>
    <property type="project" value="InterPro"/>
</dbReference>
<organism evidence="4 5">
    <name type="scientific">Kinneretia aquatilis</name>
    <dbReference type="NCBI Taxonomy" id="2070761"/>
    <lineage>
        <taxon>Bacteria</taxon>
        <taxon>Pseudomonadati</taxon>
        <taxon>Pseudomonadota</taxon>
        <taxon>Betaproteobacteria</taxon>
        <taxon>Burkholderiales</taxon>
        <taxon>Sphaerotilaceae</taxon>
        <taxon>Roseateles</taxon>
    </lineage>
</organism>
<dbReference type="PROSITE" id="PS50208">
    <property type="entry name" value="CASPASE_P20"/>
    <property type="match status" value="1"/>
</dbReference>
<dbReference type="PANTHER" id="PTHR22576">
    <property type="entry name" value="MUCOSA ASSOCIATED LYMPHOID TISSUE LYMPHOMA TRANSLOCATION PROTEIN 1/PARACASPASE"/>
    <property type="match status" value="1"/>
</dbReference>
<feature type="region of interest" description="Disordered" evidence="1">
    <location>
        <begin position="38"/>
        <end position="68"/>
    </location>
</feature>
<dbReference type="EMBL" id="POSP01000003">
    <property type="protein sequence ID" value="PND36721.1"/>
    <property type="molecule type" value="Genomic_DNA"/>
</dbReference>
<feature type="chain" id="PRO_5014802447" description="Caspase family p20 domain-containing protein" evidence="2">
    <location>
        <begin position="35"/>
        <end position="491"/>
    </location>
</feature>
<keyword evidence="2" id="KW-0732">Signal</keyword>
<dbReference type="InterPro" id="IPR001309">
    <property type="entry name" value="Pept_C14_p20"/>
</dbReference>
<dbReference type="Gene3D" id="3.40.50.1460">
    <property type="match status" value="1"/>
</dbReference>
<gene>
    <name evidence="4" type="ORF">C1O66_03635</name>
</gene>
<evidence type="ECO:0000259" key="3">
    <source>
        <dbReference type="PROSITE" id="PS50208"/>
    </source>
</evidence>
<keyword evidence="5" id="KW-1185">Reference proteome</keyword>
<dbReference type="PROSITE" id="PS51318">
    <property type="entry name" value="TAT"/>
    <property type="match status" value="1"/>
</dbReference>
<proteinExistence type="predicted"/>
<sequence length="491" mass="52642">MSNTPANRPRRFALKAGGAMGLAPLLIGSGPATAQYGSSYGRAPAPTPAPAPVPAAPPSTALAAAPGAPTGPVDEVRLALLLGNNEYPAQQDLPPIPKNIRDLKASLEAKGFAVTDALNLDLPRSRAAIDAFSRTVAASPPNATIFFYFAGHGVQDQARNLLISAGVNPSVLGDVQNGSLELNLDVVGPLAPRTTGATYAVIDSCRVSLRSALRDRDGLNQVEAPVGCLIAFSTAAGKPAISSALPTENTFYTASLVKVLNASSEDTSFVDLFKMVRRDVRDTMLNHPIKEIRMVAQDPFIADNTRVNVPLHRRSAAQIAQAQAATQAEEESLWREIQAGLWPADIVRLCSKYIEQFPQGRRRQSVEVALEGAQDSAKILQRNDVKLYKSSFHNTAAQNPTLQQDIARAARGDKDAAKRIGVIYKDGSTGQELGRYEGWLQYAAWLGNGIASYDLALLYRKLDQPDLAARYESRARELGFTPPPSLRSGLK</sequence>
<dbReference type="InterPro" id="IPR052039">
    <property type="entry name" value="Caspase-related_regulators"/>
</dbReference>
<evidence type="ECO:0000256" key="2">
    <source>
        <dbReference type="SAM" id="SignalP"/>
    </source>
</evidence>
<dbReference type="InterPro" id="IPR029030">
    <property type="entry name" value="Caspase-like_dom_sf"/>
</dbReference>
<dbReference type="Proteomes" id="UP000235916">
    <property type="component" value="Unassembled WGS sequence"/>
</dbReference>
<reference evidence="4 5" key="1">
    <citation type="submission" date="2018-01" db="EMBL/GenBank/DDBJ databases">
        <title>Draft genome sequence of Paucibacter aquatile CR182 isolated from freshwater of the Nakdong River.</title>
        <authorList>
            <person name="Choi A."/>
            <person name="Chung E.J."/>
        </authorList>
    </citation>
    <scope>NUCLEOTIDE SEQUENCE [LARGE SCALE GENOMIC DNA]</scope>
    <source>
        <strain evidence="4 5">CR182</strain>
    </source>
</reference>
<protein>
    <recommendedName>
        <fullName evidence="3">Caspase family p20 domain-containing protein</fullName>
    </recommendedName>
</protein>
<dbReference type="PANTHER" id="PTHR22576:SF37">
    <property type="entry name" value="MUCOSA-ASSOCIATED LYMPHOID TISSUE LYMPHOMA TRANSLOCATION PROTEIN 1"/>
    <property type="match status" value="1"/>
</dbReference>